<keyword evidence="14" id="KW-1185">Reference proteome</keyword>
<comment type="caution">
    <text evidence="13">The sequence shown here is derived from an EMBL/GenBank/DDBJ whole genome shotgun (WGS) entry which is preliminary data.</text>
</comment>
<dbReference type="InterPro" id="IPR003400">
    <property type="entry name" value="ExbD"/>
</dbReference>
<evidence type="ECO:0000256" key="9">
    <source>
        <dbReference type="ARBA" id="ARBA00022927"/>
    </source>
</evidence>
<keyword evidence="8 12" id="KW-0812">Transmembrane</keyword>
<dbReference type="Pfam" id="PF02472">
    <property type="entry name" value="ExbD"/>
    <property type="match status" value="1"/>
</dbReference>
<dbReference type="PANTHER" id="PTHR30558:SF12">
    <property type="entry name" value="BIOPOLYMER TRANSPORT PROTEIN EXBD"/>
    <property type="match status" value="1"/>
</dbReference>
<evidence type="ECO:0000313" key="14">
    <source>
        <dbReference type="Proteomes" id="UP001176468"/>
    </source>
</evidence>
<protein>
    <submittedName>
        <fullName evidence="13">Biopolymer transporter ExbD</fullName>
    </submittedName>
</protein>
<proteinExistence type="inferred from homology"/>
<dbReference type="EMBL" id="JAUQSZ010000007">
    <property type="protein sequence ID" value="MDO7842938.1"/>
    <property type="molecule type" value="Genomic_DNA"/>
</dbReference>
<organism evidence="13 14">
    <name type="scientific">Sphingomonas immobilis</name>
    <dbReference type="NCBI Taxonomy" id="3063997"/>
    <lineage>
        <taxon>Bacteria</taxon>
        <taxon>Pseudomonadati</taxon>
        <taxon>Pseudomonadota</taxon>
        <taxon>Alphaproteobacteria</taxon>
        <taxon>Sphingomonadales</taxon>
        <taxon>Sphingomonadaceae</taxon>
        <taxon>Sphingomonas</taxon>
    </lineage>
</organism>
<evidence type="ECO:0000256" key="4">
    <source>
        <dbReference type="ARBA" id="ARBA00011471"/>
    </source>
</evidence>
<dbReference type="Proteomes" id="UP001176468">
    <property type="component" value="Unassembled WGS sequence"/>
</dbReference>
<comment type="subunit">
    <text evidence="4">The accessory proteins ExbB and ExbD seem to form a complex with TonB.</text>
</comment>
<evidence type="ECO:0000256" key="11">
    <source>
        <dbReference type="ARBA" id="ARBA00023136"/>
    </source>
</evidence>
<evidence type="ECO:0000256" key="7">
    <source>
        <dbReference type="ARBA" id="ARBA00022519"/>
    </source>
</evidence>
<evidence type="ECO:0000256" key="12">
    <source>
        <dbReference type="RuleBase" id="RU003879"/>
    </source>
</evidence>
<evidence type="ECO:0000256" key="2">
    <source>
        <dbReference type="ARBA" id="ARBA00004249"/>
    </source>
</evidence>
<evidence type="ECO:0000256" key="1">
    <source>
        <dbReference type="ARBA" id="ARBA00003540"/>
    </source>
</evidence>
<sequence length="142" mass="15768">MAMSSGGKEGDPMMDINTTPLIDVMLVLLIMFIITIPPQTHAVKVDLPINDPSQRQPIIDPVKNKVVIDPAGVVQWNGSPVDLVTLQQYLETTKTMNPEPELHFQPDPAARYEKVDTVLAVIKRSGISKLGFIGNEQYRNDF</sequence>
<comment type="subcellular location">
    <subcellularLocation>
        <location evidence="2">Cell inner membrane</location>
        <topology evidence="2">Single-pass type II membrane protein</topology>
    </subcellularLocation>
    <subcellularLocation>
        <location evidence="12">Cell membrane</location>
        <topology evidence="12">Single-pass type II membrane protein</topology>
    </subcellularLocation>
</comment>
<comment type="function">
    <text evidence="1">Involved in the TonB-dependent energy-dependent transport of various receptor-bound substrates.</text>
</comment>
<dbReference type="PANTHER" id="PTHR30558">
    <property type="entry name" value="EXBD MEMBRANE COMPONENT OF PMF-DRIVEN MACROMOLECULE IMPORT SYSTEM"/>
    <property type="match status" value="1"/>
</dbReference>
<reference evidence="13" key="1">
    <citation type="submission" date="2023-07" db="EMBL/GenBank/DDBJ databases">
        <authorList>
            <person name="Kim M.K."/>
        </authorList>
    </citation>
    <scope>NUCLEOTIDE SEQUENCE</scope>
    <source>
        <strain evidence="13">CA1-15</strain>
    </source>
</reference>
<keyword evidence="10" id="KW-1133">Transmembrane helix</keyword>
<keyword evidence="5 12" id="KW-0813">Transport</keyword>
<evidence type="ECO:0000313" key="13">
    <source>
        <dbReference type="EMBL" id="MDO7842938.1"/>
    </source>
</evidence>
<evidence type="ECO:0000256" key="3">
    <source>
        <dbReference type="ARBA" id="ARBA00005811"/>
    </source>
</evidence>
<comment type="similarity">
    <text evidence="3 12">Belongs to the ExbD/TolR family.</text>
</comment>
<evidence type="ECO:0000256" key="10">
    <source>
        <dbReference type="ARBA" id="ARBA00022989"/>
    </source>
</evidence>
<evidence type="ECO:0000256" key="6">
    <source>
        <dbReference type="ARBA" id="ARBA00022475"/>
    </source>
</evidence>
<dbReference type="Gene3D" id="3.30.420.270">
    <property type="match status" value="1"/>
</dbReference>
<keyword evidence="9 12" id="KW-0653">Protein transport</keyword>
<name>A0ABT8ZZC7_9SPHN</name>
<gene>
    <name evidence="13" type="ORF">Q5H94_11430</name>
</gene>
<keyword evidence="7" id="KW-0997">Cell inner membrane</keyword>
<evidence type="ECO:0000256" key="8">
    <source>
        <dbReference type="ARBA" id="ARBA00022692"/>
    </source>
</evidence>
<evidence type="ECO:0000256" key="5">
    <source>
        <dbReference type="ARBA" id="ARBA00022448"/>
    </source>
</evidence>
<dbReference type="RefSeq" id="WP_304561399.1">
    <property type="nucleotide sequence ID" value="NZ_JAUQSZ010000007.1"/>
</dbReference>
<keyword evidence="11" id="KW-0472">Membrane</keyword>
<accession>A0ABT8ZZC7</accession>
<keyword evidence="6" id="KW-1003">Cell membrane</keyword>